<accession>D8T6U6</accession>
<dbReference type="Pfam" id="PF00141">
    <property type="entry name" value="peroxidase"/>
    <property type="match status" value="1"/>
</dbReference>
<dbReference type="InterPro" id="IPR010255">
    <property type="entry name" value="Haem_peroxidase_sf"/>
</dbReference>
<dbReference type="GO" id="GO:0000302">
    <property type="term" value="P:response to reactive oxygen species"/>
    <property type="evidence" value="ECO:0000318"/>
    <property type="project" value="GO_Central"/>
</dbReference>
<dbReference type="InterPro" id="IPR002016">
    <property type="entry name" value="Haem_peroxidase"/>
</dbReference>
<dbReference type="Proteomes" id="UP000001514">
    <property type="component" value="Unassembled WGS sequence"/>
</dbReference>
<sequence length="276" mass="30828">IASTDNAMAADLIQRSQRADFLGKIKVKLAKAIKENPELVPFLLRLALNDAITYDKETKTGGPNGSIRLSEELKRPENVKLDSAVTFLEGLKKEIDEESKGGPISWADLIQIGGKKNLFFFFRTFLDAAIKKCGGNEEKGNFLYNAYGSNGQWGFFDKQFGRSDKPEPDPEGRVLLWEEAPIAEITNRFSKVGLGPRQVAVLSAFLGTDQAAMDAKLAQDSELARWVKKYQDSRETVSQTDYEVDLIGAFTRLSILGQSINYEAYTYPPKKFKLKL</sequence>
<dbReference type="STRING" id="88036.D8T6U6"/>
<organism evidence="5">
    <name type="scientific">Selaginella moellendorffii</name>
    <name type="common">Spikemoss</name>
    <dbReference type="NCBI Taxonomy" id="88036"/>
    <lineage>
        <taxon>Eukaryota</taxon>
        <taxon>Viridiplantae</taxon>
        <taxon>Streptophyta</taxon>
        <taxon>Embryophyta</taxon>
        <taxon>Tracheophyta</taxon>
        <taxon>Lycopodiopsida</taxon>
        <taxon>Selaginellales</taxon>
        <taxon>Selaginellaceae</taxon>
        <taxon>Selaginella</taxon>
    </lineage>
</organism>
<comment type="similarity">
    <text evidence="2">Belongs to the peroxidase family.</text>
</comment>
<dbReference type="OMA" id="RVPQWGS"/>
<dbReference type="InterPro" id="IPR044831">
    <property type="entry name" value="Ccp1-like"/>
</dbReference>
<dbReference type="CDD" id="cd00314">
    <property type="entry name" value="plant_peroxidase_like"/>
    <property type="match status" value="1"/>
</dbReference>
<dbReference type="PANTHER" id="PTHR31356">
    <property type="entry name" value="THYLAKOID LUMENAL 29 KDA PROTEIN, CHLOROPLASTIC-RELATED"/>
    <property type="match status" value="1"/>
</dbReference>
<dbReference type="AlphaFoldDB" id="D8T6U6"/>
<dbReference type="EMBL" id="GL377683">
    <property type="protein sequence ID" value="EFJ07628.1"/>
    <property type="molecule type" value="Genomic_DNA"/>
</dbReference>
<name>D8T6U6_SELML</name>
<dbReference type="Gramene" id="EFJ07628">
    <property type="protein sequence ID" value="EFJ07628"/>
    <property type="gene ID" value="SELMODRAFT_133248"/>
</dbReference>
<feature type="domain" description="Plant heme peroxidase family profile" evidence="3">
    <location>
        <begin position="28"/>
        <end position="204"/>
    </location>
</feature>
<keyword evidence="1" id="KW-0560">Oxidoreductase</keyword>
<dbReference type="GO" id="GO:0042744">
    <property type="term" value="P:hydrogen peroxide catabolic process"/>
    <property type="evidence" value="ECO:0000318"/>
    <property type="project" value="GO_Central"/>
</dbReference>
<evidence type="ECO:0000313" key="4">
    <source>
        <dbReference type="EMBL" id="EFJ07628.1"/>
    </source>
</evidence>
<dbReference type="KEGG" id="smo:SELMODRAFT_133248"/>
<evidence type="ECO:0000259" key="3">
    <source>
        <dbReference type="Pfam" id="PF00141"/>
    </source>
</evidence>
<dbReference type="GO" id="GO:0034599">
    <property type="term" value="P:cellular response to oxidative stress"/>
    <property type="evidence" value="ECO:0000318"/>
    <property type="project" value="GO_Central"/>
</dbReference>
<evidence type="ECO:0000313" key="5">
    <source>
        <dbReference type="Proteomes" id="UP000001514"/>
    </source>
</evidence>
<dbReference type="HOGENOM" id="CLU_059254_0_0_1"/>
<dbReference type="Gene3D" id="1.10.520.10">
    <property type="match status" value="2"/>
</dbReference>
<proteinExistence type="inferred from homology"/>
<dbReference type="PANTHER" id="PTHR31356:SF34">
    <property type="entry name" value="THYLAKOID LUMENAL 29 KDA PROTEIN, CHLOROPLASTIC"/>
    <property type="match status" value="1"/>
</dbReference>
<dbReference type="SUPFAM" id="SSF48113">
    <property type="entry name" value="Heme-dependent peroxidases"/>
    <property type="match status" value="1"/>
</dbReference>
<protein>
    <recommendedName>
        <fullName evidence="3">Plant heme peroxidase family profile domain-containing protein</fullName>
    </recommendedName>
</protein>
<gene>
    <name evidence="4" type="ORF">SELMODRAFT_133248</name>
</gene>
<dbReference type="PRINTS" id="PR00459">
    <property type="entry name" value="ASPEROXIDASE"/>
</dbReference>
<dbReference type="GO" id="GO:0004601">
    <property type="term" value="F:peroxidase activity"/>
    <property type="evidence" value="ECO:0000318"/>
    <property type="project" value="GO_Central"/>
</dbReference>
<dbReference type="eggNOG" id="ENOG502QR5T">
    <property type="taxonomic scope" value="Eukaryota"/>
</dbReference>
<reference evidence="4 5" key="1">
    <citation type="journal article" date="2011" name="Science">
        <title>The Selaginella genome identifies genetic changes associated with the evolution of vascular plants.</title>
        <authorList>
            <person name="Banks J.A."/>
            <person name="Nishiyama T."/>
            <person name="Hasebe M."/>
            <person name="Bowman J.L."/>
            <person name="Gribskov M."/>
            <person name="dePamphilis C."/>
            <person name="Albert V.A."/>
            <person name="Aono N."/>
            <person name="Aoyama T."/>
            <person name="Ambrose B.A."/>
            <person name="Ashton N.W."/>
            <person name="Axtell M.J."/>
            <person name="Barker E."/>
            <person name="Barker M.S."/>
            <person name="Bennetzen J.L."/>
            <person name="Bonawitz N.D."/>
            <person name="Chapple C."/>
            <person name="Cheng C."/>
            <person name="Correa L.G."/>
            <person name="Dacre M."/>
            <person name="DeBarry J."/>
            <person name="Dreyer I."/>
            <person name="Elias M."/>
            <person name="Engstrom E.M."/>
            <person name="Estelle M."/>
            <person name="Feng L."/>
            <person name="Finet C."/>
            <person name="Floyd S.K."/>
            <person name="Frommer W.B."/>
            <person name="Fujita T."/>
            <person name="Gramzow L."/>
            <person name="Gutensohn M."/>
            <person name="Harholt J."/>
            <person name="Hattori M."/>
            <person name="Heyl A."/>
            <person name="Hirai T."/>
            <person name="Hiwatashi Y."/>
            <person name="Ishikawa M."/>
            <person name="Iwata M."/>
            <person name="Karol K.G."/>
            <person name="Koehler B."/>
            <person name="Kolukisaoglu U."/>
            <person name="Kubo M."/>
            <person name="Kurata T."/>
            <person name="Lalonde S."/>
            <person name="Li K."/>
            <person name="Li Y."/>
            <person name="Litt A."/>
            <person name="Lyons E."/>
            <person name="Manning G."/>
            <person name="Maruyama T."/>
            <person name="Michael T.P."/>
            <person name="Mikami K."/>
            <person name="Miyazaki S."/>
            <person name="Morinaga S."/>
            <person name="Murata T."/>
            <person name="Mueller-Roeber B."/>
            <person name="Nelson D.R."/>
            <person name="Obara M."/>
            <person name="Oguri Y."/>
            <person name="Olmstead R.G."/>
            <person name="Onodera N."/>
            <person name="Petersen B.L."/>
            <person name="Pils B."/>
            <person name="Prigge M."/>
            <person name="Rensing S.A."/>
            <person name="Riano-Pachon D.M."/>
            <person name="Roberts A.W."/>
            <person name="Sato Y."/>
            <person name="Scheller H.V."/>
            <person name="Schulz B."/>
            <person name="Schulz C."/>
            <person name="Shakirov E.V."/>
            <person name="Shibagaki N."/>
            <person name="Shinohara N."/>
            <person name="Shippen D.E."/>
            <person name="Soerensen I."/>
            <person name="Sotooka R."/>
            <person name="Sugimoto N."/>
            <person name="Sugita M."/>
            <person name="Sumikawa N."/>
            <person name="Tanurdzic M."/>
            <person name="Theissen G."/>
            <person name="Ulvskov P."/>
            <person name="Wakazuki S."/>
            <person name="Weng J.K."/>
            <person name="Willats W.W."/>
            <person name="Wipf D."/>
            <person name="Wolf P.G."/>
            <person name="Yang L."/>
            <person name="Zimmer A.D."/>
            <person name="Zhu Q."/>
            <person name="Mitros T."/>
            <person name="Hellsten U."/>
            <person name="Loque D."/>
            <person name="Otillar R."/>
            <person name="Salamov A."/>
            <person name="Schmutz J."/>
            <person name="Shapiro H."/>
            <person name="Lindquist E."/>
            <person name="Lucas S."/>
            <person name="Rokhsar D."/>
            <person name="Grigoriev I.V."/>
        </authorList>
    </citation>
    <scope>NUCLEOTIDE SEQUENCE [LARGE SCALE GENOMIC DNA]</scope>
</reference>
<dbReference type="InterPro" id="IPR002207">
    <property type="entry name" value="Peroxidase_I"/>
</dbReference>
<feature type="non-terminal residue" evidence="4">
    <location>
        <position position="1"/>
    </location>
</feature>
<dbReference type="FunCoup" id="D8T6U6">
    <property type="interactions" value="1633"/>
</dbReference>
<evidence type="ECO:0000256" key="1">
    <source>
        <dbReference type="ARBA" id="ARBA00023002"/>
    </source>
</evidence>
<keyword evidence="5" id="KW-1185">Reference proteome</keyword>
<dbReference type="InParanoid" id="D8T6U6"/>
<evidence type="ECO:0000256" key="2">
    <source>
        <dbReference type="RuleBase" id="RU004241"/>
    </source>
</evidence>
<dbReference type="GO" id="GO:0020037">
    <property type="term" value="F:heme binding"/>
    <property type="evidence" value="ECO:0007669"/>
    <property type="project" value="InterPro"/>
</dbReference>